<dbReference type="AlphaFoldDB" id="K2AFM0"/>
<organism evidence="1">
    <name type="scientific">uncultured bacterium</name>
    <name type="common">gcode 4</name>
    <dbReference type="NCBI Taxonomy" id="1234023"/>
    <lineage>
        <taxon>Bacteria</taxon>
        <taxon>environmental samples</taxon>
    </lineage>
</organism>
<accession>K2AFM0</accession>
<gene>
    <name evidence="1" type="ORF">ACD_49C00009G0030</name>
</gene>
<name>K2AFM0_9BACT</name>
<protein>
    <submittedName>
        <fullName evidence="1">Uncharacterized protein</fullName>
    </submittedName>
</protein>
<reference evidence="1" key="1">
    <citation type="journal article" date="2012" name="Science">
        <title>Fermentation, hydrogen, and sulfur metabolism in multiple uncultivated bacterial phyla.</title>
        <authorList>
            <person name="Wrighton K.C."/>
            <person name="Thomas B.C."/>
            <person name="Sharon I."/>
            <person name="Miller C.S."/>
            <person name="Castelle C.J."/>
            <person name="VerBerkmoes N.C."/>
            <person name="Wilkins M.J."/>
            <person name="Hettich R.L."/>
            <person name="Lipton M.S."/>
            <person name="Williams K.H."/>
            <person name="Long P.E."/>
            <person name="Banfield J.F."/>
        </authorList>
    </citation>
    <scope>NUCLEOTIDE SEQUENCE [LARGE SCALE GENOMIC DNA]</scope>
</reference>
<comment type="caution">
    <text evidence="1">The sequence shown here is derived from an EMBL/GenBank/DDBJ whole genome shotgun (WGS) entry which is preliminary data.</text>
</comment>
<dbReference type="EMBL" id="AMFJ01021595">
    <property type="protein sequence ID" value="EKD66805.1"/>
    <property type="molecule type" value="Genomic_DNA"/>
</dbReference>
<evidence type="ECO:0000313" key="1">
    <source>
        <dbReference type="EMBL" id="EKD66805.1"/>
    </source>
</evidence>
<proteinExistence type="predicted"/>
<sequence length="534" mass="64866">MKQESFWKAVSALCGWCTKILGEITILEDSVIDGAKNELCKTPEDIKKSRTTARIIALTEQRAWDTLDIKNSNISALSVYAKLVFKTPMTQKEKDYLIRFFRDDNTQKTVQDILSKLNLLYWNENSEFIESFLKNEDWKLDIFWFVQYIIKQLKEYELIIPDEAEDIREMKEKNESSLDKLKWEEKFYIYKLNWKFKICAVSDWKIFFLDDSLDNAGLLKNWLIHWISENEWEDLLSWQRKTWHLYEFYSEKWFFEVRNMPWIPYLDIVPSLSSELNIVFKTQNESWKEWLLEMAKENKEENEWEFKTLLAENNNGIIVNGKFITSISRWENTDFFYTYIKLQDIGIACWYLKRVNTTSAKKENSYFTLNDLWDNLILIKTNGRQSVYRYNKWGNELETTDSALMNMSSVIIDNLLSWKPTVITKEEVDKWWFGLYVFDKKTWIVKMLIEETNFTHRVNSDQIRSRVGNKYFIHYWKNWVLYRLKDWYKYNHNYWAEYIQKWLFWDRIYLDESFENTKEYLESIDADELPVTLI</sequence>